<dbReference type="SUPFAM" id="SSF52540">
    <property type="entry name" value="P-loop containing nucleoside triphosphate hydrolases"/>
    <property type="match status" value="1"/>
</dbReference>
<evidence type="ECO:0000259" key="1">
    <source>
        <dbReference type="Pfam" id="PF17863"/>
    </source>
</evidence>
<proteinExistence type="predicted"/>
<feature type="domain" description="ChlI/MoxR AAA lid" evidence="1">
    <location>
        <begin position="266"/>
        <end position="318"/>
    </location>
</feature>
<dbReference type="InterPro" id="IPR027417">
    <property type="entry name" value="P-loop_NTPase"/>
</dbReference>
<dbReference type="AlphaFoldDB" id="A0A517E0N4"/>
<evidence type="ECO:0000313" key="2">
    <source>
        <dbReference type="EMBL" id="QDR83165.1"/>
    </source>
</evidence>
<dbReference type="PANTHER" id="PTHR32039:SF9">
    <property type="entry name" value="MAGNESIUM-CHELATASE SUBUNIT CHLI-2, CHLOROPLASTIC"/>
    <property type="match status" value="1"/>
</dbReference>
<evidence type="ECO:0000313" key="3">
    <source>
        <dbReference type="Proteomes" id="UP000320776"/>
    </source>
</evidence>
<dbReference type="EMBL" id="CP036259">
    <property type="protein sequence ID" value="QDR83165.1"/>
    <property type="molecule type" value="Genomic_DNA"/>
</dbReference>
<organism evidence="2 3">
    <name type="scientific">Sporomusa termitida</name>
    <dbReference type="NCBI Taxonomy" id="2377"/>
    <lineage>
        <taxon>Bacteria</taxon>
        <taxon>Bacillati</taxon>
        <taxon>Bacillota</taxon>
        <taxon>Negativicutes</taxon>
        <taxon>Selenomonadales</taxon>
        <taxon>Sporomusaceae</taxon>
        <taxon>Sporomusa</taxon>
    </lineage>
</organism>
<dbReference type="RefSeq" id="WP_144352476.1">
    <property type="nucleotide sequence ID" value="NZ_CP036259.1"/>
</dbReference>
<dbReference type="Gene3D" id="1.10.8.80">
    <property type="entry name" value="Magnesium chelatase subunit I, C-Terminal domain"/>
    <property type="match status" value="1"/>
</dbReference>
<dbReference type="KEGG" id="sted:SPTER_46430"/>
<sequence length="431" mass="46196">MSRYFELSRHSGNQELFRVVEMSVAALLADHPFHILAEGLHGTGKTTIFRAARELLPPIKRIKNCLYNCDPARPHCPLHRDLPPPVIAEIGIEEVPRPFLEISQAAKVGSVVGSIDLARLTDPVKPLAALLPGTIPRAHRGIIFIDGINRLADTAPEVAEVLLDVMGTRPGQIQMEEPGLPAVTLPVAVGIWAASNPDEEPGPLSRVRKQLSDRFDLTVAMGRPDNYQAVVDILAGSAQAAMAALPGQLAGNLANSTVSPELRQVLAKIYIDFRLDSPRGAQAMETAARLTALLSGRSNATVADLAQVVSLALAHRVSGDTITAITAYLTGLSYPQSQRQGQQDRKLEDRMLSRWVMLWAAVKRQLAAVMRARCHRPAAETSEGGKGAGAGGPARIVDPLATTIIAPPKPAIPIANLPDDQLVTRDTHAHG</sequence>
<name>A0A517E0N4_9FIRM</name>
<dbReference type="OrthoDB" id="9775079at2"/>
<protein>
    <submittedName>
        <fullName evidence="2">Cob-chelat-sub: cobaltochelatase subunit</fullName>
    </submittedName>
</protein>
<keyword evidence="3" id="KW-1185">Reference proteome</keyword>
<accession>A0A517E0N4</accession>
<dbReference type="InterPro" id="IPR045006">
    <property type="entry name" value="CHLI-like"/>
</dbReference>
<dbReference type="Proteomes" id="UP000320776">
    <property type="component" value="Chromosome"/>
</dbReference>
<reference evidence="2 3" key="1">
    <citation type="submission" date="2019-02" db="EMBL/GenBank/DDBJ databases">
        <title>Closed genome of Sporomusa termitida DSM 4440.</title>
        <authorList>
            <person name="Poehlein A."/>
            <person name="Daniel R."/>
        </authorList>
    </citation>
    <scope>NUCLEOTIDE SEQUENCE [LARGE SCALE GENOMIC DNA]</scope>
    <source>
        <strain evidence="2 3">DSM 4440</strain>
    </source>
</reference>
<dbReference type="Pfam" id="PF17863">
    <property type="entry name" value="AAA_lid_2"/>
    <property type="match status" value="1"/>
</dbReference>
<dbReference type="PANTHER" id="PTHR32039">
    <property type="entry name" value="MAGNESIUM-CHELATASE SUBUNIT CHLI"/>
    <property type="match status" value="1"/>
</dbReference>
<dbReference type="InterPro" id="IPR041628">
    <property type="entry name" value="ChlI/MoxR_AAA_lid"/>
</dbReference>
<gene>
    <name evidence="2" type="ORF">SPTER_46430</name>
</gene>
<dbReference type="Gene3D" id="3.40.50.300">
    <property type="entry name" value="P-loop containing nucleotide triphosphate hydrolases"/>
    <property type="match status" value="1"/>
</dbReference>